<evidence type="ECO:0000313" key="2">
    <source>
        <dbReference type="Proteomes" id="UP000294847"/>
    </source>
</evidence>
<dbReference type="AlphaFoldDB" id="A0A4P7NT02"/>
<organism evidence="1 2">
    <name type="scientific">Pyricularia oryzae</name>
    <name type="common">Rice blast fungus</name>
    <name type="synonym">Magnaporthe oryzae</name>
    <dbReference type="NCBI Taxonomy" id="318829"/>
    <lineage>
        <taxon>Eukaryota</taxon>
        <taxon>Fungi</taxon>
        <taxon>Dikarya</taxon>
        <taxon>Ascomycota</taxon>
        <taxon>Pezizomycotina</taxon>
        <taxon>Sordariomycetes</taxon>
        <taxon>Sordariomycetidae</taxon>
        <taxon>Magnaporthales</taxon>
        <taxon>Pyriculariaceae</taxon>
        <taxon>Pyricularia</taxon>
    </lineage>
</organism>
<protein>
    <submittedName>
        <fullName evidence="1">Uncharacterized protein</fullName>
    </submittedName>
</protein>
<accession>A0A4P7NT02</accession>
<reference evidence="1 2" key="1">
    <citation type="journal article" date="2019" name="Mol. Biol. Evol.">
        <title>Blast fungal genomes show frequent chromosomal changes, gene gains and losses, and effector gene turnover.</title>
        <authorList>
            <person name="Gomez Luciano L.B."/>
            <person name="Jason Tsai I."/>
            <person name="Chuma I."/>
            <person name="Tosa Y."/>
            <person name="Chen Y.H."/>
            <person name="Li J.Y."/>
            <person name="Li M.Y."/>
            <person name="Jade Lu M.Y."/>
            <person name="Nakayashiki H."/>
            <person name="Li W.H."/>
        </authorList>
    </citation>
    <scope>NUCLEOTIDE SEQUENCE [LARGE SCALE GENOMIC DNA]</scope>
    <source>
        <strain evidence="1">MZ5-1-6</strain>
    </source>
</reference>
<sequence>MQLSKVLSIVLTALQASRVAAEATGWCYVDLVFEELEQEGHLREAGQGYTSEIKEEVEGCLPDGWDIVGSVARPYFAEEQCDETNDEGTGSQDGGDIFGTAGNSNFLDELCEWEERRGTKSTN</sequence>
<proteinExistence type="predicted"/>
<dbReference type="Proteomes" id="UP000294847">
    <property type="component" value="Chromosome 7"/>
</dbReference>
<evidence type="ECO:0000313" key="1">
    <source>
        <dbReference type="EMBL" id="QBZ65520.1"/>
    </source>
</evidence>
<gene>
    <name evidence="1" type="ORF">PoMZ_12482</name>
</gene>
<dbReference type="EMBL" id="CP034210">
    <property type="protein sequence ID" value="QBZ65520.1"/>
    <property type="molecule type" value="Genomic_DNA"/>
</dbReference>
<name>A0A4P7NT02_PYROR</name>